<name>A0ABS3ZBT6_9GAMM</name>
<dbReference type="Pfam" id="PF13495">
    <property type="entry name" value="Phage_int_SAM_4"/>
    <property type="match status" value="1"/>
</dbReference>
<dbReference type="SUPFAM" id="SSF56349">
    <property type="entry name" value="DNA breaking-rejoining enzymes"/>
    <property type="match status" value="1"/>
</dbReference>
<feature type="domain" description="Tyr recombinase" evidence="7">
    <location>
        <begin position="101"/>
        <end position="228"/>
    </location>
</feature>
<dbReference type="Proteomes" id="UP000810171">
    <property type="component" value="Unassembled WGS sequence"/>
</dbReference>
<dbReference type="Gene3D" id="1.10.150.130">
    <property type="match status" value="1"/>
</dbReference>
<comment type="caution">
    <text evidence="9">The sequence shown here is derived from an EMBL/GenBank/DDBJ whole genome shotgun (WGS) entry which is preliminary data.</text>
</comment>
<proteinExistence type="inferred from homology"/>
<dbReference type="PANTHER" id="PTHR30349:SF64">
    <property type="entry name" value="PROPHAGE INTEGRASE INTD-RELATED"/>
    <property type="match status" value="1"/>
</dbReference>
<dbReference type="InterPro" id="IPR013762">
    <property type="entry name" value="Integrase-like_cat_sf"/>
</dbReference>
<reference evidence="9 10" key="1">
    <citation type="submission" date="2020-09" db="EMBL/GenBank/DDBJ databases">
        <authorList>
            <person name="Tanuku N.R.S."/>
        </authorList>
    </citation>
    <scope>NUCLEOTIDE SEQUENCE [LARGE SCALE GENOMIC DNA]</scope>
    <source>
        <strain evidence="9 10">AK62</strain>
    </source>
</reference>
<comment type="similarity">
    <text evidence="1">Belongs to the 'phage' integrase family.</text>
</comment>
<keyword evidence="3 5" id="KW-0238">DNA-binding</keyword>
<evidence type="ECO:0000256" key="3">
    <source>
        <dbReference type="ARBA" id="ARBA00023125"/>
    </source>
</evidence>
<dbReference type="InterPro" id="IPR002104">
    <property type="entry name" value="Integrase_catalytic"/>
</dbReference>
<evidence type="ECO:0000313" key="9">
    <source>
        <dbReference type="EMBL" id="MBP0048733.1"/>
    </source>
</evidence>
<protein>
    <submittedName>
        <fullName evidence="9">Phage integrase N-terminal SAM-like domain-containing protein</fullName>
    </submittedName>
</protein>
<evidence type="ECO:0000259" key="8">
    <source>
        <dbReference type="PROSITE" id="PS51900"/>
    </source>
</evidence>
<dbReference type="InterPro" id="IPR011010">
    <property type="entry name" value="DNA_brk_join_enz"/>
</dbReference>
<keyword evidence="4" id="KW-0233">DNA recombination</keyword>
<evidence type="ECO:0000256" key="5">
    <source>
        <dbReference type="PROSITE-ProRule" id="PRU01248"/>
    </source>
</evidence>
<gene>
    <name evidence="9" type="ORF">H9C73_08280</name>
</gene>
<feature type="domain" description="Core-binding (CB)" evidence="8">
    <location>
        <begin position="1"/>
        <end position="84"/>
    </location>
</feature>
<sequence length="228" mass="26013">MGQSPFLNHIRQELKLRGYSLRTEKTYLHWIKRFIYFHRLTHPAQMGAQEVRAFLTSLVNDNNVAINTQKTALNALAFLYHKVLNIELGDLDFQHAKRYRRLPVVLTPSEVALILDQLDPRNRLIFSLLYGSGLRITECLRLRVQDIGFSDNSITVRNGKGNKDRKTVLGKRLHAPLQAQILQALAIQEEDNRQGHGPSLPNAIGKKYPNAFRQPDHFAGTCSPLDKP</sequence>
<dbReference type="PANTHER" id="PTHR30349">
    <property type="entry name" value="PHAGE INTEGRASE-RELATED"/>
    <property type="match status" value="1"/>
</dbReference>
<dbReference type="PROSITE" id="PS51900">
    <property type="entry name" value="CB"/>
    <property type="match status" value="1"/>
</dbReference>
<dbReference type="Gene3D" id="1.10.443.10">
    <property type="entry name" value="Intergrase catalytic core"/>
    <property type="match status" value="1"/>
</dbReference>
<evidence type="ECO:0000256" key="6">
    <source>
        <dbReference type="SAM" id="MobiDB-lite"/>
    </source>
</evidence>
<dbReference type="InterPro" id="IPR010998">
    <property type="entry name" value="Integrase_recombinase_N"/>
</dbReference>
<evidence type="ECO:0000259" key="7">
    <source>
        <dbReference type="PROSITE" id="PS51898"/>
    </source>
</evidence>
<dbReference type="EMBL" id="JACVEW010000011">
    <property type="protein sequence ID" value="MBP0048733.1"/>
    <property type="molecule type" value="Genomic_DNA"/>
</dbReference>
<keyword evidence="10" id="KW-1185">Reference proteome</keyword>
<dbReference type="Pfam" id="PF00589">
    <property type="entry name" value="Phage_integrase"/>
    <property type="match status" value="1"/>
</dbReference>
<dbReference type="InterPro" id="IPR044068">
    <property type="entry name" value="CB"/>
</dbReference>
<accession>A0ABS3ZBT6</accession>
<evidence type="ECO:0000256" key="4">
    <source>
        <dbReference type="ARBA" id="ARBA00023172"/>
    </source>
</evidence>
<evidence type="ECO:0000313" key="10">
    <source>
        <dbReference type="Proteomes" id="UP000810171"/>
    </source>
</evidence>
<organism evidence="9 10">
    <name type="scientific">Marinobacterium alkalitolerans</name>
    <dbReference type="NCBI Taxonomy" id="1542925"/>
    <lineage>
        <taxon>Bacteria</taxon>
        <taxon>Pseudomonadati</taxon>
        <taxon>Pseudomonadota</taxon>
        <taxon>Gammaproteobacteria</taxon>
        <taxon>Oceanospirillales</taxon>
        <taxon>Oceanospirillaceae</taxon>
        <taxon>Marinobacterium</taxon>
    </lineage>
</organism>
<dbReference type="RefSeq" id="WP_209287354.1">
    <property type="nucleotide sequence ID" value="NZ_JACVEW010000011.1"/>
</dbReference>
<dbReference type="InterPro" id="IPR004107">
    <property type="entry name" value="Integrase_SAM-like_N"/>
</dbReference>
<evidence type="ECO:0000256" key="2">
    <source>
        <dbReference type="ARBA" id="ARBA00022908"/>
    </source>
</evidence>
<dbReference type="PROSITE" id="PS51898">
    <property type="entry name" value="TYR_RECOMBINASE"/>
    <property type="match status" value="1"/>
</dbReference>
<evidence type="ECO:0000256" key="1">
    <source>
        <dbReference type="ARBA" id="ARBA00008857"/>
    </source>
</evidence>
<feature type="region of interest" description="Disordered" evidence="6">
    <location>
        <begin position="192"/>
        <end position="228"/>
    </location>
</feature>
<dbReference type="InterPro" id="IPR050090">
    <property type="entry name" value="Tyrosine_recombinase_XerCD"/>
</dbReference>
<keyword evidence="2" id="KW-0229">DNA integration</keyword>